<dbReference type="PROSITE" id="PS50010">
    <property type="entry name" value="DH_2"/>
    <property type="match status" value="1"/>
</dbReference>
<evidence type="ECO:0000259" key="6">
    <source>
        <dbReference type="PROSITE" id="PS50212"/>
    </source>
</evidence>
<dbReference type="GO" id="GO:0005085">
    <property type="term" value="F:guanyl-nucleotide exchange factor activity"/>
    <property type="evidence" value="ECO:0007669"/>
    <property type="project" value="UniProtKB-KW"/>
</dbReference>
<feature type="domain" description="N-terminal Ras-GEF" evidence="6">
    <location>
        <begin position="512"/>
        <end position="643"/>
    </location>
</feature>
<dbReference type="SMART" id="SM00325">
    <property type="entry name" value="RhoGEF"/>
    <property type="match status" value="1"/>
</dbReference>
<proteinExistence type="predicted"/>
<keyword evidence="1 2" id="KW-0344">Guanine-nucleotide releasing factor</keyword>
<name>A0A0R3ULK5_MESCO</name>
<dbReference type="SUPFAM" id="SSF48366">
    <property type="entry name" value="Ras GEF"/>
    <property type="match status" value="1"/>
</dbReference>
<dbReference type="Gene3D" id="1.10.840.10">
    <property type="entry name" value="Ras guanine-nucleotide exchange factors catalytic domain"/>
    <property type="match status" value="1"/>
</dbReference>
<dbReference type="InterPro" id="IPR000219">
    <property type="entry name" value="DH_dom"/>
</dbReference>
<dbReference type="CDD" id="cd00160">
    <property type="entry name" value="RhoGEF"/>
    <property type="match status" value="1"/>
</dbReference>
<dbReference type="PROSITE" id="PS50009">
    <property type="entry name" value="RASGEF_CAT"/>
    <property type="match status" value="1"/>
</dbReference>
<feature type="domain" description="DH" evidence="5">
    <location>
        <begin position="3"/>
        <end position="181"/>
    </location>
</feature>
<dbReference type="Pfam" id="PF00618">
    <property type="entry name" value="RasGEF_N"/>
    <property type="match status" value="1"/>
</dbReference>
<dbReference type="InterPro" id="IPR011993">
    <property type="entry name" value="PH-like_dom_sf"/>
</dbReference>
<dbReference type="OrthoDB" id="10254377at2759"/>
<gene>
    <name evidence="7" type="ORF">MCOS_LOCUS8563</name>
</gene>
<dbReference type="SUPFAM" id="SSF50729">
    <property type="entry name" value="PH domain-like"/>
    <property type="match status" value="1"/>
</dbReference>
<protein>
    <recommendedName>
        <fullName evidence="9">Ras-GEF domain-containing protein</fullName>
    </recommendedName>
</protein>
<evidence type="ECO:0000256" key="2">
    <source>
        <dbReference type="PROSITE-ProRule" id="PRU00168"/>
    </source>
</evidence>
<dbReference type="InterPro" id="IPR008937">
    <property type="entry name" value="Ras-like_GEF"/>
</dbReference>
<feature type="region of interest" description="Disordered" evidence="3">
    <location>
        <begin position="958"/>
        <end position="990"/>
    </location>
</feature>
<dbReference type="InterPro" id="IPR000651">
    <property type="entry name" value="Ras-like_Gua-exchang_fac_N"/>
</dbReference>
<feature type="region of interest" description="Disordered" evidence="3">
    <location>
        <begin position="633"/>
        <end position="662"/>
    </location>
</feature>
<evidence type="ECO:0000313" key="7">
    <source>
        <dbReference type="EMBL" id="VDD82560.1"/>
    </source>
</evidence>
<dbReference type="SMART" id="SM00147">
    <property type="entry name" value="RasGEF"/>
    <property type="match status" value="1"/>
</dbReference>
<feature type="region of interest" description="Disordered" evidence="3">
    <location>
        <begin position="392"/>
        <end position="415"/>
    </location>
</feature>
<reference evidence="7 8" key="1">
    <citation type="submission" date="2018-10" db="EMBL/GenBank/DDBJ databases">
        <authorList>
            <consortium name="Pathogen Informatics"/>
        </authorList>
    </citation>
    <scope>NUCLEOTIDE SEQUENCE [LARGE SCALE GENOMIC DNA]</scope>
</reference>
<dbReference type="Gene3D" id="2.30.29.30">
    <property type="entry name" value="Pleckstrin-homology domain (PH domain)/Phosphotyrosine-binding domain (PTB)"/>
    <property type="match status" value="2"/>
</dbReference>
<feature type="region of interest" description="Disordered" evidence="3">
    <location>
        <begin position="293"/>
        <end position="351"/>
    </location>
</feature>
<dbReference type="PANTHER" id="PTHR23113">
    <property type="entry name" value="GUANINE NUCLEOTIDE EXCHANGE FACTOR"/>
    <property type="match status" value="1"/>
</dbReference>
<accession>A0A0R3ULK5</accession>
<evidence type="ECO:0008006" key="9">
    <source>
        <dbReference type="Google" id="ProtNLM"/>
    </source>
</evidence>
<dbReference type="InterPro" id="IPR036964">
    <property type="entry name" value="RASGEF_cat_dom_sf"/>
</dbReference>
<feature type="domain" description="Ras-GEF" evidence="4">
    <location>
        <begin position="1131"/>
        <end position="1363"/>
    </location>
</feature>
<dbReference type="STRING" id="53468.A0A0R3ULK5"/>
<evidence type="ECO:0000259" key="5">
    <source>
        <dbReference type="PROSITE" id="PS50010"/>
    </source>
</evidence>
<sequence>MRKRNSIVFKLFEGEEEYVQQLITLVTCFLRPFRMAASSKKPIITHEDVNSICLNVSRCLGNTDTPHGIVFLFLGDLFDMLLPMLGVYQEYVRNHHYSLQVLAEYKMKEEFNRTLKRCEEKSQCEGRSIESFLTCPMYQIPRYLVTLHEILAHTPREHVDRRNLEFAKSKLETLSQVIHDEVSETENIRKNLSIERMISDGCDILLDANQVFVRQGTLVQVKVGKASYSCPRISQLGSTSCEKKETLRQVFLFTNHLLIATRTNSGRLKLAKKYGKIPLQGCNLIEDLSSDVGQDEGSHVTLPPGTPEELSPTSLTHSVQEDTASTAKAPQADTVEVQQTSSPTSPSTSLMPAKLAHGSLMLAALALGPTGTDTGGKSKLEQCTGSFARKNIADESGDDLGSPEHHSLSRTTTSSLGNGPFSTYKNLVFQITWPGDENGRCSIWLVASNLQEKEAWCSDISQCIEQLHYSETLSIAHSEVSSISMPYSIRLDPGLFKDCPDIKYRSTKNSCKMPQVRYGTLGRLLSHLLDPRFQSIDYLNTFLLTYRVFTTGFTLIAVLRCVLRDPLIQLSSTKIDPDLLESTLQARPGWRRASKLHADLSMHSSFKGPRRVSTGMLDGSKHQIFFMPRNLEENLPEEEERESELVSGEVDAEVPETSRGRSASVGNKATVFRFSEGGNVSKSTTETIFFNSPSTSTPTIQEEKDELHFSRAALIPIGEEERDNENPPVDSIRVAKSKPAPLHLSPLREMGAGNTDSADGTGIHSAGSDLYYQKSIEVTPPPAIFVNKDNGDDGQTSDATSTCTTGNILTPTYTPSIVERRSLATSVPSVLENDPDDFKLSVESEFAVVQKRLNKAEEPRQLHLRRIFIPKGSQSWCDYNFSPPLQKKFCGGGGGGGGSGGGCGRGSNDVTCAGVLEWCGGGGDGGGGCVSAVLSWSSNWAAVKAFAIATAASNSSRLRPPFPSKLPSPGAASGVPLGTPKPSYSTAPSSPLKHTATAVASGAIATTRAVPECEPQCSRLPSASSITSDGGRETLLAGLTVVRVLNVARHWITKYPEDFDGDPTLKSKMQILLEELLRNPRLNVSNRKVAFQLSREILNDQLVESRVDLALLMTPTQVNLTPSKENFDTIPALDIAEELTYIDYHIFRSIRTEELLNQVWMKDGKETNAPNVMLATKRFNEVSKLVVSEVISRSEVPERAACIEKWIAIADICRCLQNYNGVLQICAGLENSSVHRLRGTWEAVSKQSRQSLEKLLTLVAATARFKNMREALHRCDPPCIPYLGMYLTDLSFIGEGSLDVTEHGLINFCKMRMLAHVLMKIRRYTQSPYMIEIRQEVVDYLLDPTRLLTDDQTYEASLNIEPRRSFNQEPTAGGDLASRISETC</sequence>
<feature type="region of interest" description="Disordered" evidence="3">
    <location>
        <begin position="1359"/>
        <end position="1384"/>
    </location>
</feature>
<dbReference type="InterPro" id="IPR023578">
    <property type="entry name" value="Ras_GEF_dom_sf"/>
</dbReference>
<evidence type="ECO:0000259" key="4">
    <source>
        <dbReference type="PROSITE" id="PS50009"/>
    </source>
</evidence>
<keyword evidence="8" id="KW-1185">Reference proteome</keyword>
<evidence type="ECO:0000256" key="1">
    <source>
        <dbReference type="ARBA" id="ARBA00022658"/>
    </source>
</evidence>
<dbReference type="GO" id="GO:0007265">
    <property type="term" value="P:Ras protein signal transduction"/>
    <property type="evidence" value="ECO:0007669"/>
    <property type="project" value="TreeGrafter"/>
</dbReference>
<dbReference type="PROSITE" id="PS00720">
    <property type="entry name" value="RASGEF"/>
    <property type="match status" value="1"/>
</dbReference>
<dbReference type="InterPro" id="IPR001849">
    <property type="entry name" value="PH_domain"/>
</dbReference>
<dbReference type="SMART" id="SM00233">
    <property type="entry name" value="PH"/>
    <property type="match status" value="1"/>
</dbReference>
<feature type="compositionally biased region" description="Low complexity" evidence="3">
    <location>
        <begin position="340"/>
        <end position="349"/>
    </location>
</feature>
<evidence type="ECO:0000313" key="8">
    <source>
        <dbReference type="Proteomes" id="UP000267029"/>
    </source>
</evidence>
<dbReference type="EMBL" id="UXSR01005532">
    <property type="protein sequence ID" value="VDD82560.1"/>
    <property type="molecule type" value="Genomic_DNA"/>
</dbReference>
<dbReference type="PROSITE" id="PS50212">
    <property type="entry name" value="RASGEF_NTER"/>
    <property type="match status" value="1"/>
</dbReference>
<dbReference type="GO" id="GO:0005886">
    <property type="term" value="C:plasma membrane"/>
    <property type="evidence" value="ECO:0007669"/>
    <property type="project" value="TreeGrafter"/>
</dbReference>
<dbReference type="Proteomes" id="UP000267029">
    <property type="component" value="Unassembled WGS sequence"/>
</dbReference>
<organism evidence="7 8">
    <name type="scientific">Mesocestoides corti</name>
    <name type="common">Flatworm</name>
    <dbReference type="NCBI Taxonomy" id="53468"/>
    <lineage>
        <taxon>Eukaryota</taxon>
        <taxon>Metazoa</taxon>
        <taxon>Spiralia</taxon>
        <taxon>Lophotrochozoa</taxon>
        <taxon>Platyhelminthes</taxon>
        <taxon>Cestoda</taxon>
        <taxon>Eucestoda</taxon>
        <taxon>Cyclophyllidea</taxon>
        <taxon>Mesocestoididae</taxon>
        <taxon>Mesocestoides</taxon>
    </lineage>
</organism>
<dbReference type="Pfam" id="PF00621">
    <property type="entry name" value="RhoGEF"/>
    <property type="match status" value="1"/>
</dbReference>
<feature type="compositionally biased region" description="Polar residues" evidence="3">
    <location>
        <begin position="311"/>
        <end position="328"/>
    </location>
</feature>
<dbReference type="CDD" id="cd00155">
    <property type="entry name" value="RasGEF"/>
    <property type="match status" value="1"/>
</dbReference>
<dbReference type="InterPro" id="IPR001895">
    <property type="entry name" value="RASGEF_cat_dom"/>
</dbReference>
<dbReference type="Pfam" id="PF00617">
    <property type="entry name" value="RasGEF"/>
    <property type="match status" value="1"/>
</dbReference>
<dbReference type="Gene3D" id="1.20.870.10">
    <property type="entry name" value="Son of sevenless (SoS) protein Chain: S domain 1"/>
    <property type="match status" value="2"/>
</dbReference>
<dbReference type="InterPro" id="IPR035899">
    <property type="entry name" value="DBL_dom_sf"/>
</dbReference>
<dbReference type="PANTHER" id="PTHR23113:SF99">
    <property type="entry name" value="RASGEF DOMAIN-CONTAINING PROTEIN"/>
    <property type="match status" value="1"/>
</dbReference>
<dbReference type="SUPFAM" id="SSF48065">
    <property type="entry name" value="DBL homology domain (DH-domain)"/>
    <property type="match status" value="1"/>
</dbReference>
<dbReference type="Gene3D" id="1.20.900.10">
    <property type="entry name" value="Dbl homology (DH) domain"/>
    <property type="match status" value="1"/>
</dbReference>
<evidence type="ECO:0000256" key="3">
    <source>
        <dbReference type="SAM" id="MobiDB-lite"/>
    </source>
</evidence>
<dbReference type="InterPro" id="IPR019804">
    <property type="entry name" value="Ras_G-nucl-exch_fac_CS"/>
</dbReference>